<evidence type="ECO:0000313" key="1">
    <source>
        <dbReference type="EMBL" id="XBS71505.1"/>
    </source>
</evidence>
<proteinExistence type="predicted"/>
<dbReference type="AlphaFoldDB" id="A0AAU7QEI6"/>
<sequence>MSAGVEYIRVTADSLGQRLKALLDGGGRMQMAYAWFPTPEAPEVRYLVATGPGAPLHMWICGTDGGHLPSLARVSPLVGLV</sequence>
<protein>
    <submittedName>
        <fullName evidence="1">Uncharacterized protein</fullName>
    </submittedName>
</protein>
<accession>A0AAU7QEI6</accession>
<name>A0AAU7QEI6_9GAMM</name>
<organism evidence="1">
    <name type="scientific">Acerihabitans sp. KWT182</name>
    <dbReference type="NCBI Taxonomy" id="3157919"/>
    <lineage>
        <taxon>Bacteria</taxon>
        <taxon>Pseudomonadati</taxon>
        <taxon>Pseudomonadota</taxon>
        <taxon>Gammaproteobacteria</taxon>
        <taxon>Enterobacterales</taxon>
        <taxon>Pectobacteriaceae</taxon>
        <taxon>Acerihabitans</taxon>
    </lineage>
</organism>
<gene>
    <name evidence="1" type="ORF">ABK905_11615</name>
</gene>
<reference evidence="1" key="1">
    <citation type="submission" date="2024-06" db="EMBL/GenBank/DDBJ databases">
        <authorList>
            <person name="Coelho C."/>
            <person name="Bento M."/>
            <person name="Garcia E."/>
            <person name="Camelo A."/>
            <person name="Brandao I."/>
            <person name="Espirito Santo C."/>
            <person name="Trovao J."/>
            <person name="Verissimo A."/>
            <person name="Costa J."/>
            <person name="Tiago I."/>
        </authorList>
    </citation>
    <scope>NUCLEOTIDE SEQUENCE</scope>
    <source>
        <strain evidence="1">KWT182</strain>
    </source>
</reference>
<dbReference type="EMBL" id="CP157947">
    <property type="protein sequence ID" value="XBS71505.1"/>
    <property type="molecule type" value="Genomic_DNA"/>
</dbReference>